<reference evidence="1 2" key="1">
    <citation type="submission" date="2018-08" db="EMBL/GenBank/DDBJ databases">
        <title>Flavobacterium tibetense sp. nov., isolated from a wetland YonghuCo on Tibetan Plateau.</title>
        <authorList>
            <person name="Phurbu D."/>
            <person name="Lu H."/>
            <person name="Xing P."/>
        </authorList>
    </citation>
    <scope>NUCLEOTIDE SEQUENCE [LARGE SCALE GENOMIC DNA]</scope>
    <source>
        <strain evidence="1 2">DJC</strain>
    </source>
</reference>
<dbReference type="RefSeq" id="WP_118151089.1">
    <property type="nucleotide sequence ID" value="NZ_QWEY01000003.1"/>
</dbReference>
<proteinExistence type="predicted"/>
<comment type="caution">
    <text evidence="1">The sequence shown here is derived from an EMBL/GenBank/DDBJ whole genome shotgun (WGS) entry which is preliminary data.</text>
</comment>
<keyword evidence="2" id="KW-1185">Reference proteome</keyword>
<accession>A0A411Z4E6</accession>
<dbReference type="Proteomes" id="UP000284547">
    <property type="component" value="Unassembled WGS sequence"/>
</dbReference>
<protein>
    <submittedName>
        <fullName evidence="1">Uncharacterized protein</fullName>
    </submittedName>
</protein>
<organism evidence="1 2">
    <name type="scientific">Pseudotabrizicola alkalilacus</name>
    <dbReference type="NCBI Taxonomy" id="2305252"/>
    <lineage>
        <taxon>Bacteria</taxon>
        <taxon>Pseudomonadati</taxon>
        <taxon>Pseudomonadota</taxon>
        <taxon>Alphaproteobacteria</taxon>
        <taxon>Rhodobacterales</taxon>
        <taxon>Paracoccaceae</taxon>
        <taxon>Pseudotabrizicola</taxon>
    </lineage>
</organism>
<dbReference type="EMBL" id="QWEY01000003">
    <property type="protein sequence ID" value="RGP37947.1"/>
    <property type="molecule type" value="Genomic_DNA"/>
</dbReference>
<evidence type="ECO:0000313" key="2">
    <source>
        <dbReference type="Proteomes" id="UP000284547"/>
    </source>
</evidence>
<gene>
    <name evidence="1" type="ORF">D1012_08675</name>
</gene>
<name>A0A411Z4E6_9RHOB</name>
<dbReference type="OrthoDB" id="256590at2"/>
<evidence type="ECO:0000313" key="1">
    <source>
        <dbReference type="EMBL" id="RGP37947.1"/>
    </source>
</evidence>
<sequence length="205" mass="23414">MMDKAMLQFHLDKATEQIQQEHEALLHLCRKHGMPEGMDLCMKWLDETLTARQARVTDLEAERAARHANPADFRYWEGRYRDEKARVVDLEAELGGLRDMIQSAEIMTATGEGLDPDETIRLHLMFGAARGDQPVTTERLSKALIDANARLIEQEGLLRRGPVAYRVRLSGDDPEEWQLVPASRAVDFLDRPTFECQPLYLEPGQ</sequence>
<dbReference type="AlphaFoldDB" id="A0A411Z4E6"/>